<dbReference type="GO" id="GO:0002161">
    <property type="term" value="F:aminoacyl-tRNA deacylase activity"/>
    <property type="evidence" value="ECO:0007669"/>
    <property type="project" value="InterPro"/>
</dbReference>
<proteinExistence type="predicted"/>
<accession>A0A0C1QW26</accession>
<dbReference type="STRING" id="29341.RSJ17_04255"/>
<dbReference type="SUPFAM" id="SSF55826">
    <property type="entry name" value="YbaK/ProRS associated domain"/>
    <property type="match status" value="1"/>
</dbReference>
<protein>
    <submittedName>
        <fullName evidence="2">Aminoacyl-tRNA editing domain protein</fullName>
    </submittedName>
</protein>
<dbReference type="PANTHER" id="PTHR30411">
    <property type="entry name" value="CYTOPLASMIC PROTEIN"/>
    <property type="match status" value="1"/>
</dbReference>
<name>A0A0C1QW26_9CLOT</name>
<reference evidence="2 3" key="1">
    <citation type="journal article" date="2015" name="Infect. Genet. Evol.">
        <title>Genomic sequences of six botulinum neurotoxin-producing strains representing three clostridial species illustrate the mobility and diversity of botulinum neurotoxin genes.</title>
        <authorList>
            <person name="Smith T.J."/>
            <person name="Hill K.K."/>
            <person name="Xie G."/>
            <person name="Foley B.T."/>
            <person name="Williamson C.H."/>
            <person name="Foster J.T."/>
            <person name="Johnson S.L."/>
            <person name="Chertkov O."/>
            <person name="Teshima H."/>
            <person name="Gibbons H.S."/>
            <person name="Johnsky L.A."/>
            <person name="Karavis M.A."/>
            <person name="Smith L.A."/>
        </authorList>
    </citation>
    <scope>NUCLEOTIDE SEQUENCE [LARGE SCALE GENOMIC DNA]</scope>
    <source>
        <strain evidence="2 3">CDC 2741</strain>
    </source>
</reference>
<dbReference type="Proteomes" id="UP000031366">
    <property type="component" value="Unassembled WGS sequence"/>
</dbReference>
<organism evidence="2 3">
    <name type="scientific">Clostridium argentinense CDC 2741</name>
    <dbReference type="NCBI Taxonomy" id="1418104"/>
    <lineage>
        <taxon>Bacteria</taxon>
        <taxon>Bacillati</taxon>
        <taxon>Bacillota</taxon>
        <taxon>Clostridia</taxon>
        <taxon>Eubacteriales</taxon>
        <taxon>Clostridiaceae</taxon>
        <taxon>Clostridium</taxon>
    </lineage>
</organism>
<dbReference type="Pfam" id="PF04073">
    <property type="entry name" value="tRNA_edit"/>
    <property type="match status" value="1"/>
</dbReference>
<dbReference type="EMBL" id="AYSO01000020">
    <property type="protein sequence ID" value="KIE45197.1"/>
    <property type="molecule type" value="Genomic_DNA"/>
</dbReference>
<dbReference type="InterPro" id="IPR007214">
    <property type="entry name" value="YbaK/aa-tRNA-synth-assoc-dom"/>
</dbReference>
<dbReference type="RefSeq" id="WP_039636044.1">
    <property type="nucleotide sequence ID" value="NZ_AYSO01000020.1"/>
</dbReference>
<evidence type="ECO:0000313" key="3">
    <source>
        <dbReference type="Proteomes" id="UP000031366"/>
    </source>
</evidence>
<gene>
    <name evidence="2" type="ORF">U732_289</name>
</gene>
<dbReference type="AlphaFoldDB" id="A0A0C1QW26"/>
<feature type="domain" description="YbaK/aminoacyl-tRNA synthetase-associated" evidence="1">
    <location>
        <begin position="26"/>
        <end position="142"/>
    </location>
</feature>
<dbReference type="Gene3D" id="3.90.960.10">
    <property type="entry name" value="YbaK/aminoacyl-tRNA synthetase-associated domain"/>
    <property type="match status" value="1"/>
</dbReference>
<evidence type="ECO:0000259" key="1">
    <source>
        <dbReference type="Pfam" id="PF04073"/>
    </source>
</evidence>
<dbReference type="InterPro" id="IPR036754">
    <property type="entry name" value="YbaK/aa-tRNA-synt-asso_dom_sf"/>
</dbReference>
<dbReference type="PANTHER" id="PTHR30411:SF1">
    <property type="entry name" value="CYTOPLASMIC PROTEIN"/>
    <property type="match status" value="1"/>
</dbReference>
<keyword evidence="3" id="KW-1185">Reference proteome</keyword>
<evidence type="ECO:0000313" key="2">
    <source>
        <dbReference type="EMBL" id="KIE45197.1"/>
    </source>
</evidence>
<comment type="caution">
    <text evidence="2">The sequence shown here is derived from an EMBL/GenBank/DDBJ whole genome shotgun (WGS) entry which is preliminary data.</text>
</comment>
<dbReference type="OrthoDB" id="9798760at2"/>
<sequence length="154" mass="17137">MKEFENKLREYLLKNNIDGEQYIFEETCHSVEEAATAANASTEDFVKNICMIDSNGELIVAIVKGEHRASTSRVAKALNIEIPRTATPEEILESTGYPCGGVPSFGYEAIFLIDPKVMEREFVYTGGGSPYSLTKISTKLLQQINNGQIVRVRK</sequence>